<dbReference type="AlphaFoldDB" id="A0A1A8XEY4"/>
<protein>
    <submittedName>
        <fullName evidence="2">Uncharacterized protein</fullName>
    </submittedName>
</protein>
<sequence length="132" mass="14816">MSFWPVVRYGVLGVTLWSWMKRMRVGPQPESPTKDAVPFVLISMHTGDDACAAARRLKGKWFLAHAAPLLPLEGCEAVDCLCKYVTVVNRRKAERRRSHALQRGFNSAPGNRENRSGGERRNSLGFPSHALR</sequence>
<evidence type="ECO:0000313" key="2">
    <source>
        <dbReference type="EMBL" id="SBT03735.1"/>
    </source>
</evidence>
<proteinExistence type="predicted"/>
<feature type="region of interest" description="Disordered" evidence="1">
    <location>
        <begin position="93"/>
        <end position="132"/>
    </location>
</feature>
<name>A0A1A8XEY4_9PROT</name>
<accession>A0A1A8XEY4</accession>
<dbReference type="EMBL" id="FLQX01000015">
    <property type="protein sequence ID" value="SBT03735.1"/>
    <property type="molecule type" value="Genomic_DNA"/>
</dbReference>
<evidence type="ECO:0000256" key="1">
    <source>
        <dbReference type="SAM" id="MobiDB-lite"/>
    </source>
</evidence>
<gene>
    <name evidence="2" type="ORF">ACCAA_1110025</name>
</gene>
<evidence type="ECO:0000313" key="3">
    <source>
        <dbReference type="Proteomes" id="UP000199169"/>
    </source>
</evidence>
<organism evidence="2 3">
    <name type="scientific">Candidatus Accumulibacter aalborgensis</name>
    <dbReference type="NCBI Taxonomy" id="1860102"/>
    <lineage>
        <taxon>Bacteria</taxon>
        <taxon>Pseudomonadati</taxon>
        <taxon>Pseudomonadota</taxon>
        <taxon>Betaproteobacteria</taxon>
        <taxon>Candidatus Accumulibacter</taxon>
    </lineage>
</organism>
<dbReference type="Proteomes" id="UP000199169">
    <property type="component" value="Unassembled WGS sequence"/>
</dbReference>
<feature type="compositionally biased region" description="Basic and acidic residues" evidence="1">
    <location>
        <begin position="112"/>
        <end position="122"/>
    </location>
</feature>
<keyword evidence="3" id="KW-1185">Reference proteome</keyword>
<reference evidence="2 3" key="1">
    <citation type="submission" date="2016-06" db="EMBL/GenBank/DDBJ databases">
        <authorList>
            <person name="Kjaerup R.B."/>
            <person name="Dalgaard T.S."/>
            <person name="Juul-Madsen H.R."/>
        </authorList>
    </citation>
    <scope>NUCLEOTIDE SEQUENCE [LARGE SCALE GENOMIC DNA]</scope>
    <source>
        <strain evidence="2">3</strain>
    </source>
</reference>